<evidence type="ECO:0000256" key="1">
    <source>
        <dbReference type="SAM" id="MobiDB-lite"/>
    </source>
</evidence>
<dbReference type="EMBL" id="CP000568">
    <property type="protein sequence ID" value="AEO12381.1"/>
    <property type="molecule type" value="Genomic_DNA"/>
</dbReference>
<reference evidence="2 3" key="2">
    <citation type="journal article" date="2013" name="Biotechnol. Biofuels">
        <title>Global transcriptome analysis of Clostridium thermocellum ATCC 27405 during growth on dilute acid pretreated Populus and switchgrass.</title>
        <authorList>
            <person name="Wilson C.M."/>
            <person name="Rodriguez M.Jr."/>
            <person name="Johnson C.M."/>
            <person name="Martin S.L."/>
            <person name="Chu T.M."/>
            <person name="Wolfinger R.D."/>
            <person name="Hauser L.J."/>
            <person name="Land M.L."/>
            <person name="Klingeman D.M."/>
            <person name="Syed M.H."/>
            <person name="Ragauskas A.J."/>
            <person name="Tschaplinski T.J."/>
            <person name="Mielenz J.R."/>
            <person name="Brown S.D."/>
        </authorList>
    </citation>
    <scope>NUCLEOTIDE SEQUENCE [LARGE SCALE GENOMIC DNA]</scope>
    <source>
        <strain evidence="3">ATCC 27405 / DSM 1237 / JCM 9322 / NBRC 103400 / NCIMB 10682 / NRRL B-4536 / VPI 7372</strain>
    </source>
</reference>
<dbReference type="AlphaFoldDB" id="G2JC59"/>
<dbReference type="HOGENOM" id="CLU_2933354_0_0_9"/>
<feature type="region of interest" description="Disordered" evidence="1">
    <location>
        <begin position="53"/>
        <end position="74"/>
    </location>
</feature>
<gene>
    <name evidence="2" type="ordered locus">Cthe_3301</name>
</gene>
<dbReference type="Proteomes" id="UP000002145">
    <property type="component" value="Chromosome"/>
</dbReference>
<sequence>MIKNGGALVSFMECFNCGNCKTGSAAYYCLMKDDFVLNQEATSQVIEKTRAGWKKGHPKYEGQRRKSRKEVEAY</sequence>
<dbReference type="eggNOG" id="ENOG5033H4V">
    <property type="taxonomic scope" value="Bacteria"/>
</dbReference>
<evidence type="ECO:0000313" key="2">
    <source>
        <dbReference type="EMBL" id="AEO12381.1"/>
    </source>
</evidence>
<reference evidence="3" key="1">
    <citation type="submission" date="2007-02" db="EMBL/GenBank/DDBJ databases">
        <title>Complete sequence of Clostridium thermocellum ATCC 27405.</title>
        <authorList>
            <consortium name="US DOE Joint Genome Institute"/>
            <person name="Copeland A."/>
            <person name="Lucas S."/>
            <person name="Lapidus A."/>
            <person name="Barry K."/>
            <person name="Detter J.C."/>
            <person name="Glavina del Rio T."/>
            <person name="Hammon N."/>
            <person name="Israni S."/>
            <person name="Dalin E."/>
            <person name="Tice H."/>
            <person name="Pitluck S."/>
            <person name="Chertkov O."/>
            <person name="Brettin T."/>
            <person name="Bruce D."/>
            <person name="Han C."/>
            <person name="Tapia R."/>
            <person name="Gilna P."/>
            <person name="Schmutz J."/>
            <person name="Larimer F."/>
            <person name="Land M."/>
            <person name="Hauser L."/>
            <person name="Kyrpides N."/>
            <person name="Mikhailova N."/>
            <person name="Wu J.H.D."/>
            <person name="Newcomb M."/>
            <person name="Richardson P."/>
        </authorList>
    </citation>
    <scope>NUCLEOTIDE SEQUENCE [LARGE SCALE GENOMIC DNA]</scope>
    <source>
        <strain evidence="3">ATCC 27405 / DSM 1237 / JCM 9322 / NBRC 103400 / NCIMB 10682 / NRRL B-4536 / VPI 7372</strain>
    </source>
</reference>
<dbReference type="STRING" id="203119.Cthe_3301"/>
<protein>
    <submittedName>
        <fullName evidence="2">Uncharacterized protein</fullName>
    </submittedName>
</protein>
<proteinExistence type="predicted"/>
<organism evidence="2 3">
    <name type="scientific">Acetivibrio thermocellus (strain ATCC 27405 / DSM 1237 / JCM 9322 / NBRC 103400 / NCIMB 10682 / NRRL B-4536 / VPI 7372)</name>
    <name type="common">Clostridium thermocellum</name>
    <dbReference type="NCBI Taxonomy" id="203119"/>
    <lineage>
        <taxon>Bacteria</taxon>
        <taxon>Bacillati</taxon>
        <taxon>Bacillota</taxon>
        <taxon>Clostridia</taxon>
        <taxon>Eubacteriales</taxon>
        <taxon>Oscillospiraceae</taxon>
        <taxon>Acetivibrio</taxon>
    </lineage>
</organism>
<name>G2JC59_ACET2</name>
<feature type="compositionally biased region" description="Basic and acidic residues" evidence="1">
    <location>
        <begin position="58"/>
        <end position="74"/>
    </location>
</feature>
<accession>G2JC59</accession>
<dbReference type="KEGG" id="cth:Cthe_3301"/>
<evidence type="ECO:0000313" key="3">
    <source>
        <dbReference type="Proteomes" id="UP000002145"/>
    </source>
</evidence>
<keyword evidence="3" id="KW-1185">Reference proteome</keyword>